<feature type="transmembrane region" description="Helical" evidence="5">
    <location>
        <begin position="6"/>
        <end position="24"/>
    </location>
</feature>
<evidence type="ECO:0000256" key="4">
    <source>
        <dbReference type="ARBA" id="ARBA00023136"/>
    </source>
</evidence>
<dbReference type="AlphaFoldDB" id="A0A3D9H9F9"/>
<dbReference type="PANTHER" id="PTHR35814">
    <property type="match status" value="1"/>
</dbReference>
<dbReference type="Pfam" id="PF01124">
    <property type="entry name" value="MAPEG"/>
    <property type="match status" value="1"/>
</dbReference>
<evidence type="ECO:0000256" key="2">
    <source>
        <dbReference type="ARBA" id="ARBA00022692"/>
    </source>
</evidence>
<dbReference type="Proteomes" id="UP000256845">
    <property type="component" value="Unassembled WGS sequence"/>
</dbReference>
<comment type="subcellular location">
    <subcellularLocation>
        <location evidence="1">Membrane</location>
    </subcellularLocation>
</comment>
<organism evidence="6 7">
    <name type="scientific">Aestuariispira insulae</name>
    <dbReference type="NCBI Taxonomy" id="1461337"/>
    <lineage>
        <taxon>Bacteria</taxon>
        <taxon>Pseudomonadati</taxon>
        <taxon>Pseudomonadota</taxon>
        <taxon>Alphaproteobacteria</taxon>
        <taxon>Rhodospirillales</taxon>
        <taxon>Kiloniellaceae</taxon>
        <taxon>Aestuariispira</taxon>
    </lineage>
</organism>
<protein>
    <recommendedName>
        <fullName evidence="8">MAPEG family protein</fullName>
    </recommendedName>
</protein>
<dbReference type="GO" id="GO:0016020">
    <property type="term" value="C:membrane"/>
    <property type="evidence" value="ECO:0007669"/>
    <property type="project" value="UniProtKB-SubCell"/>
</dbReference>
<comment type="caution">
    <text evidence="6">The sequence shown here is derived from an EMBL/GenBank/DDBJ whole genome shotgun (WGS) entry which is preliminary data.</text>
</comment>
<dbReference type="InterPro" id="IPR023352">
    <property type="entry name" value="MAPEG-like_dom_sf"/>
</dbReference>
<evidence type="ECO:0008006" key="8">
    <source>
        <dbReference type="Google" id="ProtNLM"/>
    </source>
</evidence>
<dbReference type="PANTHER" id="PTHR35814:SF1">
    <property type="entry name" value="GLUTATHIONE S-TRANSFERASE-RELATED"/>
    <property type="match status" value="1"/>
</dbReference>
<evidence type="ECO:0000313" key="6">
    <source>
        <dbReference type="EMBL" id="RED46130.1"/>
    </source>
</evidence>
<proteinExistence type="predicted"/>
<dbReference type="InterPro" id="IPR001129">
    <property type="entry name" value="Membr-assoc_MAPEG"/>
</dbReference>
<dbReference type="Gene3D" id="1.20.120.550">
    <property type="entry name" value="Membrane associated eicosanoid/glutathione metabolism-like domain"/>
    <property type="match status" value="1"/>
</dbReference>
<dbReference type="OrthoDB" id="7619858at2"/>
<gene>
    <name evidence="6" type="ORF">DFP90_11039</name>
</gene>
<evidence type="ECO:0000256" key="1">
    <source>
        <dbReference type="ARBA" id="ARBA00004370"/>
    </source>
</evidence>
<dbReference type="SUPFAM" id="SSF161084">
    <property type="entry name" value="MAPEG domain-like"/>
    <property type="match status" value="1"/>
</dbReference>
<keyword evidence="7" id="KW-1185">Reference proteome</keyword>
<dbReference type="EMBL" id="QRDW01000010">
    <property type="protein sequence ID" value="RED46130.1"/>
    <property type="molecule type" value="Genomic_DNA"/>
</dbReference>
<feature type="transmembrane region" description="Helical" evidence="5">
    <location>
        <begin position="70"/>
        <end position="88"/>
    </location>
</feature>
<reference evidence="6 7" key="1">
    <citation type="submission" date="2018-07" db="EMBL/GenBank/DDBJ databases">
        <title>Genomic Encyclopedia of Type Strains, Phase III (KMG-III): the genomes of soil and plant-associated and newly described type strains.</title>
        <authorList>
            <person name="Whitman W."/>
        </authorList>
    </citation>
    <scope>NUCLEOTIDE SEQUENCE [LARGE SCALE GENOMIC DNA]</scope>
    <source>
        <strain evidence="6 7">CECT 8488</strain>
    </source>
</reference>
<sequence length="130" mass="14306">MTITALYASLFALIFFALSVRVITVRHATRIGVGDGGDNLLKRRMRAQANCAEYGPLILILMGLSEHLTVSAWALHGLGIAFLAGRALHGFNIARDREVIRLRIFAMGLTFTALLGFSLLNLIQLARVWI</sequence>
<keyword evidence="4 5" id="KW-0472">Membrane</keyword>
<feature type="transmembrane region" description="Helical" evidence="5">
    <location>
        <begin position="100"/>
        <end position="123"/>
    </location>
</feature>
<dbReference type="RefSeq" id="WP_115938066.1">
    <property type="nucleotide sequence ID" value="NZ_QRDW01000010.1"/>
</dbReference>
<keyword evidence="2 5" id="KW-0812">Transmembrane</keyword>
<evidence type="ECO:0000313" key="7">
    <source>
        <dbReference type="Proteomes" id="UP000256845"/>
    </source>
</evidence>
<name>A0A3D9H9F9_9PROT</name>
<evidence type="ECO:0000256" key="5">
    <source>
        <dbReference type="SAM" id="Phobius"/>
    </source>
</evidence>
<keyword evidence="3 5" id="KW-1133">Transmembrane helix</keyword>
<accession>A0A3D9H9F9</accession>
<evidence type="ECO:0000256" key="3">
    <source>
        <dbReference type="ARBA" id="ARBA00022989"/>
    </source>
</evidence>